<comment type="caution">
    <text evidence="7">The sequence shown here is derived from an EMBL/GenBank/DDBJ whole genome shotgun (WGS) entry which is preliminary data.</text>
</comment>
<sequence length="782" mass="89825">MSISEEQWQAEQERVDSVTRKIRKEVAALEERTSGVRSDVVEIRKHFWDEVTINLSNAEDLIETYFSMKQQADIMNERERSHRHARMRLDKYKRLIQSPYFGRIDFREEGGKQVDQIYLGIASFIEEDGLDFLIYDWRAPISSLYYDYGPGAAQYDTPSGRIAGEMELKRQFVIRDGQIRFLFDTGITIGDELLQQALSRTADAQMRSIVATIQREQNQVIRNEQAKMLIVQGAAGSGKTSAALQRVAYLLYRHRETLKADQMVLFSPNPLFNSYVSTVLPELGEENMVQTTFQEYLESRLGSEFAVEDPFDQIEYVLAQEQAGGYEIRLEGIGYKSSAAFLHLLQSYVRKLGTEGMVFKPVRFRGYEVISAERLSQHFYSLDPAIRIPNRIELLKEWVLGELKSFEKLQRKQQWVEEEMELLSEEEYQRAYQRLRKSSRNEIETFDDLDQEKVILAGIIVQQQLSPVRTWVKCLEFVDVRKMYSLLFSQNGLAASLALLEEELPRTWTEIAGQTTAALADGCLSYEDATPYLYLTELLNGFRMNTHVRHVVIDEVQDYSAFQLEFMKHLFPRSRMTALGDFNQSIYAHTSVLGNLQPAADLFGGDQTEVIRLTRSYRSTKEIVEFTKCMVEGKDIIPFDRSGELPKVAVVDRNEWHDRIHEEIRQLQSEGYESIGLICKTAAESLNAYESLKERISLQLIKKGTGSFAKGAQVIPAYLAKGVEFDAVIVYDGSVACYARESERKLFYTVCTRAMHALRIFSIGTPSPFITSQPEECYVLVK</sequence>
<dbReference type="GO" id="GO:0005829">
    <property type="term" value="C:cytosol"/>
    <property type="evidence" value="ECO:0007669"/>
    <property type="project" value="TreeGrafter"/>
</dbReference>
<evidence type="ECO:0000256" key="2">
    <source>
        <dbReference type="ARBA" id="ARBA00022801"/>
    </source>
</evidence>
<dbReference type="RefSeq" id="WP_199021879.1">
    <property type="nucleotide sequence ID" value="NZ_JAELUP010000117.1"/>
</dbReference>
<dbReference type="Proteomes" id="UP000640274">
    <property type="component" value="Unassembled WGS sequence"/>
</dbReference>
<dbReference type="GO" id="GO:0016787">
    <property type="term" value="F:hydrolase activity"/>
    <property type="evidence" value="ECO:0007669"/>
    <property type="project" value="UniProtKB-UniRule"/>
</dbReference>
<dbReference type="GO" id="GO:0000725">
    <property type="term" value="P:recombinational repair"/>
    <property type="evidence" value="ECO:0007669"/>
    <property type="project" value="TreeGrafter"/>
</dbReference>
<name>A0A934JCI4_9BACL</name>
<dbReference type="PROSITE" id="PS51198">
    <property type="entry name" value="UVRD_HELICASE_ATP_BIND"/>
    <property type="match status" value="1"/>
</dbReference>
<dbReference type="GO" id="GO:0005524">
    <property type="term" value="F:ATP binding"/>
    <property type="evidence" value="ECO:0007669"/>
    <property type="project" value="UniProtKB-UniRule"/>
</dbReference>
<dbReference type="GO" id="GO:0003677">
    <property type="term" value="F:DNA binding"/>
    <property type="evidence" value="ECO:0007669"/>
    <property type="project" value="InterPro"/>
</dbReference>
<keyword evidence="4 5" id="KW-0067">ATP-binding</keyword>
<dbReference type="GO" id="GO:0043138">
    <property type="term" value="F:3'-5' DNA helicase activity"/>
    <property type="evidence" value="ECO:0007669"/>
    <property type="project" value="TreeGrafter"/>
</dbReference>
<dbReference type="Gene3D" id="3.40.50.300">
    <property type="entry name" value="P-loop containing nucleotide triphosphate hydrolases"/>
    <property type="match status" value="3"/>
</dbReference>
<dbReference type="InterPro" id="IPR000212">
    <property type="entry name" value="DNA_helicase_UvrD/REP"/>
</dbReference>
<dbReference type="InterPro" id="IPR048228">
    <property type="entry name" value="HelD_bacillota"/>
</dbReference>
<evidence type="ECO:0000256" key="3">
    <source>
        <dbReference type="ARBA" id="ARBA00022806"/>
    </source>
</evidence>
<keyword evidence="2 5" id="KW-0378">Hydrolase</keyword>
<reference evidence="7" key="1">
    <citation type="submission" date="2020-12" db="EMBL/GenBank/DDBJ databases">
        <authorList>
            <person name="Huq M.A."/>
        </authorList>
    </citation>
    <scope>NUCLEOTIDE SEQUENCE</scope>
    <source>
        <strain evidence="7">MAHUQ-46</strain>
    </source>
</reference>
<keyword evidence="1 5" id="KW-0547">Nucleotide-binding</keyword>
<dbReference type="InterPro" id="IPR027417">
    <property type="entry name" value="P-loop_NTPase"/>
</dbReference>
<protein>
    <submittedName>
        <fullName evidence="7">UvrD-helicase domain-containing protein</fullName>
    </submittedName>
</protein>
<accession>A0A934JCI4</accession>
<dbReference type="PANTHER" id="PTHR11070">
    <property type="entry name" value="UVRD / RECB / PCRA DNA HELICASE FAMILY MEMBER"/>
    <property type="match status" value="1"/>
</dbReference>
<evidence type="ECO:0000259" key="6">
    <source>
        <dbReference type="PROSITE" id="PS51198"/>
    </source>
</evidence>
<feature type="binding site" evidence="5">
    <location>
        <begin position="233"/>
        <end position="240"/>
    </location>
    <ligand>
        <name>ATP</name>
        <dbReference type="ChEBI" id="CHEBI:30616"/>
    </ligand>
</feature>
<evidence type="ECO:0000256" key="1">
    <source>
        <dbReference type="ARBA" id="ARBA00022741"/>
    </source>
</evidence>
<dbReference type="AlphaFoldDB" id="A0A934JCI4"/>
<evidence type="ECO:0000256" key="5">
    <source>
        <dbReference type="PROSITE-ProRule" id="PRU00560"/>
    </source>
</evidence>
<dbReference type="NCBIfam" id="NF041464">
    <property type="entry name" value="HelD_BACSU"/>
    <property type="match status" value="1"/>
</dbReference>
<evidence type="ECO:0000313" key="7">
    <source>
        <dbReference type="EMBL" id="MBJ6364288.1"/>
    </source>
</evidence>
<keyword evidence="8" id="KW-1185">Reference proteome</keyword>
<evidence type="ECO:0000313" key="8">
    <source>
        <dbReference type="Proteomes" id="UP000640274"/>
    </source>
</evidence>
<organism evidence="7 8">
    <name type="scientific">Paenibacillus roseus</name>
    <dbReference type="NCBI Taxonomy" id="2798579"/>
    <lineage>
        <taxon>Bacteria</taxon>
        <taxon>Bacillati</taxon>
        <taxon>Bacillota</taxon>
        <taxon>Bacilli</taxon>
        <taxon>Bacillales</taxon>
        <taxon>Paenibacillaceae</taxon>
        <taxon>Paenibacillus</taxon>
    </lineage>
</organism>
<dbReference type="SUPFAM" id="SSF52540">
    <property type="entry name" value="P-loop containing nucleoside triphosphate hydrolases"/>
    <property type="match status" value="1"/>
</dbReference>
<gene>
    <name evidence="7" type="ORF">JFN88_24010</name>
</gene>
<proteinExistence type="predicted"/>
<dbReference type="InterPro" id="IPR014016">
    <property type="entry name" value="UvrD-like_ATP-bd"/>
</dbReference>
<keyword evidence="3 5" id="KW-0347">Helicase</keyword>
<feature type="domain" description="UvrD-like helicase ATP-binding" evidence="6">
    <location>
        <begin position="212"/>
        <end position="620"/>
    </location>
</feature>
<dbReference type="PANTHER" id="PTHR11070:SF17">
    <property type="entry name" value="DNA HELICASE IV"/>
    <property type="match status" value="1"/>
</dbReference>
<dbReference type="Pfam" id="PF00580">
    <property type="entry name" value="UvrD-helicase"/>
    <property type="match status" value="1"/>
</dbReference>
<dbReference type="EMBL" id="JAELUP010000117">
    <property type="protein sequence ID" value="MBJ6364288.1"/>
    <property type="molecule type" value="Genomic_DNA"/>
</dbReference>
<evidence type="ECO:0000256" key="4">
    <source>
        <dbReference type="ARBA" id="ARBA00022840"/>
    </source>
</evidence>